<dbReference type="AlphaFoldDB" id="A0A286ACQ1"/>
<organism evidence="1 2">
    <name type="scientific">Pedobacter xixiisoli</name>
    <dbReference type="NCBI Taxonomy" id="1476464"/>
    <lineage>
        <taxon>Bacteria</taxon>
        <taxon>Pseudomonadati</taxon>
        <taxon>Bacteroidota</taxon>
        <taxon>Sphingobacteriia</taxon>
        <taxon>Sphingobacteriales</taxon>
        <taxon>Sphingobacteriaceae</taxon>
        <taxon>Pedobacter</taxon>
    </lineage>
</organism>
<reference evidence="2" key="1">
    <citation type="submission" date="2017-09" db="EMBL/GenBank/DDBJ databases">
        <authorList>
            <person name="Varghese N."/>
            <person name="Submissions S."/>
        </authorList>
    </citation>
    <scope>NUCLEOTIDE SEQUENCE [LARGE SCALE GENOMIC DNA]</scope>
    <source>
        <strain evidence="2">CGMCC 1.12803</strain>
    </source>
</reference>
<dbReference type="Proteomes" id="UP000219281">
    <property type="component" value="Unassembled WGS sequence"/>
</dbReference>
<evidence type="ECO:0000313" key="2">
    <source>
        <dbReference type="Proteomes" id="UP000219281"/>
    </source>
</evidence>
<name>A0A286ACQ1_9SPHI</name>
<evidence type="ECO:0000313" key="1">
    <source>
        <dbReference type="EMBL" id="SOD19681.1"/>
    </source>
</evidence>
<protein>
    <submittedName>
        <fullName evidence="1">Uncharacterized protein</fullName>
    </submittedName>
</protein>
<gene>
    <name evidence="1" type="ORF">SAMN06297358_3386</name>
</gene>
<accession>A0A286ACQ1</accession>
<dbReference type="EMBL" id="OCMT01000004">
    <property type="protein sequence ID" value="SOD19681.1"/>
    <property type="molecule type" value="Genomic_DNA"/>
</dbReference>
<dbReference type="OrthoDB" id="978976at2"/>
<dbReference type="RefSeq" id="WP_097133206.1">
    <property type="nucleotide sequence ID" value="NZ_OCMT01000004.1"/>
</dbReference>
<keyword evidence="2" id="KW-1185">Reference proteome</keyword>
<proteinExistence type="predicted"/>
<sequence length="320" mass="37055">MNHSLYNPFKSFDFRNDKCFLSGDAASPLAIRVLPDWLLNMANLTGDEQIKLLDESIRSYKSLVVPASAEIYTEAILPLEQKIEAAFEQGYRGISALPELELFQWIGKLMYSFLYIEMQGAIRLKQLSGDGMNMSQGLMHKFGNLHLMLQSIFTKVEFEEFTPWSIVVVPLENVETGFSFRDEINTLIFSLKFRDFGIVACLQDNGTNKRYHQQLLDFIKDKPLSDQQFEELAARFFYSAYLFNRLPEYNIIEADGVAYIDPMPLRGMQNKPIFDEWQHKTYGQVLENFWKPYELTLFEIIKDPKAPLSFFEQPLLPDAG</sequence>